<accession>F8L746</accession>
<gene>
    <name evidence="6" type="ordered locus">SNE_A06840</name>
</gene>
<dbReference type="KEGG" id="sng:SNE_A06840"/>
<dbReference type="PANTHER" id="PTHR10353">
    <property type="entry name" value="GLYCOSYL HYDROLASE"/>
    <property type="match status" value="1"/>
</dbReference>
<dbReference type="RefSeq" id="WP_013943028.1">
    <property type="nucleotide sequence ID" value="NC_015713.1"/>
</dbReference>
<dbReference type="PRINTS" id="PR00131">
    <property type="entry name" value="GLHYDRLASE1"/>
</dbReference>
<dbReference type="InterPro" id="IPR017853">
    <property type="entry name" value="GH"/>
</dbReference>
<reference key="1">
    <citation type="journal article" date="2011" name="Mol. Biol. Evol.">
        <title>Unity in variety -- the pan-genome of the Chlamydiae.</title>
        <authorList>
            <person name="Collingro A."/>
            <person name="Tischler P."/>
            <person name="Weinmaier T."/>
            <person name="Penz T."/>
            <person name="Heinz E."/>
            <person name="Brunham R.C."/>
            <person name="Read T.D."/>
            <person name="Bavoil P.M."/>
            <person name="Sachse K."/>
            <person name="Kahane S."/>
            <person name="Friedman M.G."/>
            <person name="Rattei T."/>
            <person name="Myers G.S.A."/>
            <person name="Horn M."/>
        </authorList>
    </citation>
    <scope>NUCLEOTIDE SEQUENCE</scope>
    <source>
        <strain>Z</strain>
    </source>
</reference>
<evidence type="ECO:0000256" key="5">
    <source>
        <dbReference type="RuleBase" id="RU003690"/>
    </source>
</evidence>
<keyword evidence="7" id="KW-1185">Reference proteome</keyword>
<evidence type="ECO:0000256" key="2">
    <source>
        <dbReference type="ARBA" id="ARBA00022801"/>
    </source>
</evidence>
<dbReference type="PANTHER" id="PTHR10353:SF209">
    <property type="entry name" value="GALACTOLIPID GALACTOSYLTRANSFERASE SFR2, CHLOROPLASTIC"/>
    <property type="match status" value="1"/>
</dbReference>
<name>F8L746_SIMNZ</name>
<dbReference type="EC" id="3.2.1.21" evidence="6"/>
<evidence type="ECO:0000256" key="3">
    <source>
        <dbReference type="ARBA" id="ARBA00023295"/>
    </source>
</evidence>
<feature type="active site" description="Nucleophile" evidence="4">
    <location>
        <position position="427"/>
    </location>
</feature>
<dbReference type="Gene3D" id="3.20.20.80">
    <property type="entry name" value="Glycosidases"/>
    <property type="match status" value="1"/>
</dbReference>
<dbReference type="AlphaFoldDB" id="F8L746"/>
<evidence type="ECO:0000256" key="1">
    <source>
        <dbReference type="ARBA" id="ARBA00010838"/>
    </source>
</evidence>
<dbReference type="InterPro" id="IPR001360">
    <property type="entry name" value="Glyco_hydro_1"/>
</dbReference>
<evidence type="ECO:0000256" key="4">
    <source>
        <dbReference type="PROSITE-ProRule" id="PRU10055"/>
    </source>
</evidence>
<dbReference type="GO" id="GO:0005975">
    <property type="term" value="P:carbohydrate metabolic process"/>
    <property type="evidence" value="ECO:0007669"/>
    <property type="project" value="InterPro"/>
</dbReference>
<dbReference type="HOGENOM" id="CLU_001859_1_3_0"/>
<organism evidence="6 7">
    <name type="scientific">Simkania negevensis (strain ATCC VR-1471 / DSM 27360 / Z)</name>
    <dbReference type="NCBI Taxonomy" id="331113"/>
    <lineage>
        <taxon>Bacteria</taxon>
        <taxon>Pseudomonadati</taxon>
        <taxon>Chlamydiota</taxon>
        <taxon>Chlamydiia</taxon>
        <taxon>Parachlamydiales</taxon>
        <taxon>Simkaniaceae</taxon>
        <taxon>Simkania</taxon>
    </lineage>
</organism>
<dbReference type="OrthoDB" id="9765195at2"/>
<dbReference type="Pfam" id="PF00232">
    <property type="entry name" value="Glyco_hydro_1"/>
    <property type="match status" value="1"/>
</dbReference>
<evidence type="ECO:0000313" key="7">
    <source>
        <dbReference type="Proteomes" id="UP000000496"/>
    </source>
</evidence>
<keyword evidence="3 6" id="KW-0326">Glycosidase</keyword>
<dbReference type="GO" id="GO:0008422">
    <property type="term" value="F:beta-glucosidase activity"/>
    <property type="evidence" value="ECO:0007669"/>
    <property type="project" value="UniProtKB-EC"/>
</dbReference>
<evidence type="ECO:0000313" key="6">
    <source>
        <dbReference type="EMBL" id="CCB88561.1"/>
    </source>
</evidence>
<dbReference type="PROSITE" id="PS00572">
    <property type="entry name" value="GLYCOSYL_HYDROL_F1_1"/>
    <property type="match status" value="1"/>
</dbReference>
<reference evidence="6 7" key="2">
    <citation type="journal article" date="2011" name="Mol. Biol. Evol.">
        <title>Unity in variety--the pan-genome of the Chlamydiae.</title>
        <authorList>
            <person name="Collingro A."/>
            <person name="Tischler P."/>
            <person name="Weinmaier T."/>
            <person name="Penz T."/>
            <person name="Heinz E."/>
            <person name="Brunham R.C."/>
            <person name="Read T.D."/>
            <person name="Bavoil P.M."/>
            <person name="Sachse K."/>
            <person name="Kahane S."/>
            <person name="Friedman M.G."/>
            <person name="Rattei T."/>
            <person name="Myers G.S."/>
            <person name="Horn M."/>
        </authorList>
    </citation>
    <scope>NUCLEOTIDE SEQUENCE [LARGE SCALE GENOMIC DNA]</scope>
    <source>
        <strain evidence="7">ATCC VR-1471 / Z</strain>
    </source>
</reference>
<dbReference type="SUPFAM" id="SSF51445">
    <property type="entry name" value="(Trans)glycosidases"/>
    <property type="match status" value="1"/>
</dbReference>
<dbReference type="eggNOG" id="COG2723">
    <property type="taxonomic scope" value="Bacteria"/>
</dbReference>
<keyword evidence="2 6" id="KW-0378">Hydrolase</keyword>
<dbReference type="EMBL" id="FR872582">
    <property type="protein sequence ID" value="CCB88561.1"/>
    <property type="molecule type" value="Genomic_DNA"/>
</dbReference>
<sequence length="517" mass="59395">MLETIKSFGDWCTQSHFEHLHFIEDALTPLTHEEWQNSSLAVAKLARKVFQATFLTVLEPLFGAIGLMGAVIATLTDKAPTGFQAILKDPKHWSVVDTSKKTFPKLMGVATSEYQYSGMNNCPDSQWAKFENELLQVGNRSEWATDLWNRMDTHIEKLQELGVNSFRFSIEWSKIEPEKGKFNEVAIQHYVEFVKKLKAAGIAPMACLLHFSLPKWVEDEGGILNPEFPGLITHFAEKVFPHLSEEIDLWNTINEPEIQAFMGYLLGDFPPQHHSVAEMGKGLKHLLQAHCKVYKVLKKKRPDAQIGLVHNVLRYQATRWWHPIERLTCHYLTKMTHDVVRDFIKTGVFDFKVPFLAHERFSVDEVPNDFNGVNYYVRPLLKQVAKKEFMISTHPEGGQMTKMPFREDPEGLYEAIREMPGPIYVTENGISAQNDLQMNRYYDRALYAVSEAMKDGADVRGYYAWSLSKNAEWAEGWDPQNFGLYDYNKVTKSFSLRLGATSFKEMVQLARKQEKAV</sequence>
<proteinExistence type="inferred from homology"/>
<dbReference type="InterPro" id="IPR018120">
    <property type="entry name" value="Glyco_hydro_1_AS"/>
</dbReference>
<protein>
    <submittedName>
        <fullName evidence="6">Beta-glucosidase A</fullName>
        <ecNumber evidence="6">3.2.1.21</ecNumber>
    </submittedName>
</protein>
<comment type="similarity">
    <text evidence="1 5">Belongs to the glycosyl hydrolase 1 family.</text>
</comment>
<dbReference type="STRING" id="331113.SNE_A06840"/>
<dbReference type="Proteomes" id="UP000000496">
    <property type="component" value="Chromosome gsn.131"/>
</dbReference>